<keyword evidence="1" id="KW-1133">Transmembrane helix</keyword>
<keyword evidence="1" id="KW-0472">Membrane</keyword>
<organism evidence="2">
    <name type="scientific">feces metagenome</name>
    <dbReference type="NCBI Taxonomy" id="1861841"/>
    <lineage>
        <taxon>unclassified sequences</taxon>
        <taxon>metagenomes</taxon>
        <taxon>organismal metagenomes</taxon>
    </lineage>
</organism>
<evidence type="ECO:0000256" key="1">
    <source>
        <dbReference type="SAM" id="Phobius"/>
    </source>
</evidence>
<evidence type="ECO:0000313" key="2">
    <source>
        <dbReference type="EMBL" id="QOV05542.1"/>
    </source>
</evidence>
<dbReference type="EMBL" id="MT993626">
    <property type="protein sequence ID" value="QOV05542.1"/>
    <property type="molecule type" value="Genomic_DNA"/>
</dbReference>
<protein>
    <submittedName>
        <fullName evidence="2">Uncharacterized protein</fullName>
    </submittedName>
</protein>
<name>A0A7M2QM14_9ZZZZ</name>
<reference evidence="2" key="1">
    <citation type="submission" date="2020-09" db="EMBL/GenBank/DDBJ databases">
        <authorList>
            <person name="Eze J.U."/>
            <person name="Rahube T.O."/>
        </authorList>
    </citation>
    <scope>NUCLEOTIDE SEQUENCE</scope>
</reference>
<keyword evidence="1" id="KW-0812">Transmembrane</keyword>
<proteinExistence type="predicted"/>
<feature type="transmembrane region" description="Helical" evidence="1">
    <location>
        <begin position="21"/>
        <end position="43"/>
    </location>
</feature>
<dbReference type="AlphaFoldDB" id="A0A7M2QM14"/>
<accession>A0A7M2QM14</accession>
<sequence>MVNKLSKLDAFILAACEWTGRILILVALAALAVGAAYCLYTFIAHNVTKFFTL</sequence>